<dbReference type="RefSeq" id="WP_117493510.1">
    <property type="nucleotide sequence ID" value="NZ_DBGDOX010000047.1"/>
</dbReference>
<evidence type="ECO:0000259" key="3">
    <source>
        <dbReference type="Pfam" id="PF13228"/>
    </source>
</evidence>
<keyword evidence="5" id="KW-1185">Reference proteome</keyword>
<feature type="domain" description="DUF4037" evidence="3">
    <location>
        <begin position="401"/>
        <end position="499"/>
    </location>
</feature>
<organism evidence="4 5">
    <name type="scientific">Sellimonas intestinalis</name>
    <dbReference type="NCBI Taxonomy" id="1653434"/>
    <lineage>
        <taxon>Bacteria</taxon>
        <taxon>Bacillati</taxon>
        <taxon>Bacillota</taxon>
        <taxon>Clostridia</taxon>
        <taxon>Lachnospirales</taxon>
        <taxon>Lachnospiraceae</taxon>
        <taxon>Sellimonas</taxon>
    </lineage>
</organism>
<sequence length="581" mass="66138">MFDLRQYLEGLDLLYSSGQGNEAEAYLKKGLKQAAAAGENGSILAILNELMGYYRAAGRYEECLLCADQAMELADAMGLAGTMEYGTMLLNVATGYRAAGNYAEAEALYRQAHLIFRKHVTGPDYRMASLHNNLSLLYSETGRLDEAKQELELAMDIIRKLDDAEIEVAITHTNLGNLCFQMQEIEEGKRHMEMAVRIFEKTRDGKDSHFASALSGLGEACFHEGDLESSANYYRRALKEIDRFYGENEYYRVTKQNLSLVSDLLGRKQAAEKSKMKGMELARAYYEKYGKPMIEIKFPDYAGRIAAGLCGEGSECLGYDDVLSTDHDFGPGFCLWLTKKDYRKIGARLQEAYEALPKEFLGYKARNTTSHGQKRVGVFEIGAFFEELTGYRKAPEDDESWLSITQENLRTATNGEVFDDPLGKFSKRREGFLREPETVRLKRLCLSLGRMAQAGQYNFPRAKRREAIGAMYFSLSEFIQASTETAYLLNETYMPFYKWKIRGMETFRRIPELCTLLEELMQKDLRDTGVEKIIEQICRMVVGELNAQGISDRKEVFLEEQKGAVFERLVLMERKKGQKDD</sequence>
<accession>A0A3E3K1C1</accession>
<dbReference type="InterPro" id="IPR019734">
    <property type="entry name" value="TPR_rpt"/>
</dbReference>
<evidence type="ECO:0000256" key="1">
    <source>
        <dbReference type="ARBA" id="ARBA00022737"/>
    </source>
</evidence>
<dbReference type="SMART" id="SM00028">
    <property type="entry name" value="TPR"/>
    <property type="match status" value="5"/>
</dbReference>
<dbReference type="Pfam" id="PF13228">
    <property type="entry name" value="DUF4037"/>
    <property type="match status" value="1"/>
</dbReference>
<evidence type="ECO:0000256" key="2">
    <source>
        <dbReference type="ARBA" id="ARBA00022803"/>
    </source>
</evidence>
<dbReference type="SUPFAM" id="SSF48452">
    <property type="entry name" value="TPR-like"/>
    <property type="match status" value="2"/>
</dbReference>
<dbReference type="Proteomes" id="UP000261080">
    <property type="component" value="Unassembled WGS sequence"/>
</dbReference>
<dbReference type="PANTHER" id="PTHR45641:SF19">
    <property type="entry name" value="NEPHROCYSTIN-3"/>
    <property type="match status" value="1"/>
</dbReference>
<dbReference type="InterPro" id="IPR025117">
    <property type="entry name" value="DUF4037"/>
</dbReference>
<dbReference type="Pfam" id="PF13424">
    <property type="entry name" value="TPR_12"/>
    <property type="match status" value="2"/>
</dbReference>
<proteinExistence type="predicted"/>
<name>A0A3E3K1C1_9FIRM</name>
<gene>
    <name evidence="4" type="ORF">DW016_08275</name>
</gene>
<dbReference type="Gene3D" id="1.25.40.10">
    <property type="entry name" value="Tetratricopeptide repeat domain"/>
    <property type="match status" value="2"/>
</dbReference>
<evidence type="ECO:0000313" key="4">
    <source>
        <dbReference type="EMBL" id="RGE86939.1"/>
    </source>
</evidence>
<dbReference type="EMBL" id="QVLX01000004">
    <property type="protein sequence ID" value="RGE86939.1"/>
    <property type="molecule type" value="Genomic_DNA"/>
</dbReference>
<protein>
    <submittedName>
        <fullName evidence="4">DUF4037 domain-containing protein</fullName>
    </submittedName>
</protein>
<dbReference type="InterPro" id="IPR011990">
    <property type="entry name" value="TPR-like_helical_dom_sf"/>
</dbReference>
<dbReference type="PANTHER" id="PTHR45641">
    <property type="entry name" value="TETRATRICOPEPTIDE REPEAT PROTEIN (AFU_ORTHOLOGUE AFUA_6G03870)"/>
    <property type="match status" value="1"/>
</dbReference>
<evidence type="ECO:0000313" key="5">
    <source>
        <dbReference type="Proteomes" id="UP000261080"/>
    </source>
</evidence>
<keyword evidence="1" id="KW-0677">Repeat</keyword>
<comment type="caution">
    <text evidence="4">The sequence shown here is derived from an EMBL/GenBank/DDBJ whole genome shotgun (WGS) entry which is preliminary data.</text>
</comment>
<dbReference type="OrthoDB" id="3030at2"/>
<keyword evidence="2" id="KW-0802">TPR repeat</keyword>
<reference evidence="4 5" key="1">
    <citation type="submission" date="2018-08" db="EMBL/GenBank/DDBJ databases">
        <title>A genome reference for cultivated species of the human gut microbiota.</title>
        <authorList>
            <person name="Zou Y."/>
            <person name="Xue W."/>
            <person name="Luo G."/>
        </authorList>
    </citation>
    <scope>NUCLEOTIDE SEQUENCE [LARGE SCALE GENOMIC DNA]</scope>
    <source>
        <strain evidence="4 5">AF37-2AT</strain>
    </source>
</reference>
<dbReference type="AlphaFoldDB" id="A0A3E3K1C1"/>